<reference evidence="2 3" key="1">
    <citation type="submission" date="2019-05" db="EMBL/GenBank/DDBJ databases">
        <authorList>
            <person name="Lee S.D."/>
        </authorList>
    </citation>
    <scope>NUCLEOTIDE SEQUENCE [LARGE SCALE GENOMIC DNA]</scope>
    <source>
        <strain evidence="2 3">YC2-7</strain>
    </source>
</reference>
<dbReference type="Pfam" id="PF01547">
    <property type="entry name" value="SBP_bac_1"/>
    <property type="match status" value="1"/>
</dbReference>
<keyword evidence="3" id="KW-1185">Reference proteome</keyword>
<dbReference type="AlphaFoldDB" id="A0A848KIQ6"/>
<dbReference type="PANTHER" id="PTHR43649:SF30">
    <property type="entry name" value="ABC TRANSPORTER SUBSTRATE-BINDING PROTEIN"/>
    <property type="match status" value="1"/>
</dbReference>
<dbReference type="RefSeq" id="WP_169591594.1">
    <property type="nucleotide sequence ID" value="NZ_VCQU01000009.1"/>
</dbReference>
<reference evidence="2 3" key="2">
    <citation type="submission" date="2020-06" db="EMBL/GenBank/DDBJ databases">
        <title>Antribacter stalactiti gen. nov., sp. nov., a new member of the family Nacardiaceae isolated from a cave.</title>
        <authorList>
            <person name="Kim I.S."/>
        </authorList>
    </citation>
    <scope>NUCLEOTIDE SEQUENCE [LARGE SCALE GENOMIC DNA]</scope>
    <source>
        <strain evidence="2 3">YC2-7</strain>
    </source>
</reference>
<proteinExistence type="predicted"/>
<comment type="caution">
    <text evidence="2">The sequence shown here is derived from an EMBL/GenBank/DDBJ whole genome shotgun (WGS) entry which is preliminary data.</text>
</comment>
<dbReference type="InterPro" id="IPR050490">
    <property type="entry name" value="Bact_solute-bd_prot1"/>
</dbReference>
<feature type="chain" id="PRO_5032503299" evidence="1">
    <location>
        <begin position="25"/>
        <end position="413"/>
    </location>
</feature>
<evidence type="ECO:0000313" key="3">
    <source>
        <dbReference type="Proteomes" id="UP000535543"/>
    </source>
</evidence>
<dbReference type="InterPro" id="IPR006059">
    <property type="entry name" value="SBP"/>
</dbReference>
<evidence type="ECO:0000313" key="2">
    <source>
        <dbReference type="EMBL" id="NMN98031.1"/>
    </source>
</evidence>
<name>A0A848KIQ6_9NOCA</name>
<gene>
    <name evidence="2" type="ORF">FGL95_23615</name>
</gene>
<feature type="signal peptide" evidence="1">
    <location>
        <begin position="1"/>
        <end position="24"/>
    </location>
</feature>
<dbReference type="PANTHER" id="PTHR43649">
    <property type="entry name" value="ARABINOSE-BINDING PROTEIN-RELATED"/>
    <property type="match status" value="1"/>
</dbReference>
<accession>A0A848KIQ6</accession>
<sequence>MKSLSRRALSLAAVLTCAALGAPACGFGGDEDNKDSVSFLAPIYTDGENGTKALWDGIIKDFEAKNPDVDISLQMESWKTINKTVQDKIQSGSAPDILNIDAYASYVKPEQLIYEAKDVVSEGVLLDFQPDFARNASIDGKQYGLPIFASTRTLFYNQELFDKAGITAPPKTWDELLADAKKINDLGGVSGYGLPLGSEEAQGETSIWTFGAGGSWGDDQTLTIDTPANVEGVTAMQRMIDEKATQPNPGATDRKDVINAFIQGKVGMIEGLPPTVAQLAKENPGLKYGTAPTPSKTGVPVTLGVADHLMSFKNDPAKQEKVRKFLDYFYSPDVYAKFVQTEGFIPTTISGAEKLAGDPVTKTFVATLPTAKFYPSNNPKWGAAQGALQQLAGTIDQGASPAEVLTKVANAAK</sequence>
<dbReference type="EMBL" id="VCQU01000009">
    <property type="protein sequence ID" value="NMN98031.1"/>
    <property type="molecule type" value="Genomic_DNA"/>
</dbReference>
<dbReference type="Gene3D" id="3.40.190.10">
    <property type="entry name" value="Periplasmic binding protein-like II"/>
    <property type="match status" value="2"/>
</dbReference>
<evidence type="ECO:0000256" key="1">
    <source>
        <dbReference type="SAM" id="SignalP"/>
    </source>
</evidence>
<keyword evidence="1" id="KW-0732">Signal</keyword>
<protein>
    <submittedName>
        <fullName evidence="2">Extracellular solute-binding protein</fullName>
    </submittedName>
</protein>
<dbReference type="Proteomes" id="UP000535543">
    <property type="component" value="Unassembled WGS sequence"/>
</dbReference>
<dbReference type="SUPFAM" id="SSF53850">
    <property type="entry name" value="Periplasmic binding protein-like II"/>
    <property type="match status" value="1"/>
</dbReference>
<organism evidence="2 3">
    <name type="scientific">Antrihabitans stalactiti</name>
    <dbReference type="NCBI Taxonomy" id="2584121"/>
    <lineage>
        <taxon>Bacteria</taxon>
        <taxon>Bacillati</taxon>
        <taxon>Actinomycetota</taxon>
        <taxon>Actinomycetes</taxon>
        <taxon>Mycobacteriales</taxon>
        <taxon>Nocardiaceae</taxon>
        <taxon>Antrihabitans</taxon>
    </lineage>
</organism>